<proteinExistence type="predicted"/>
<protein>
    <submittedName>
        <fullName evidence="2">Putative zinc ribbon domain-containing protein</fullName>
    </submittedName>
</protein>
<evidence type="ECO:0000313" key="2">
    <source>
        <dbReference type="EMBL" id="SHK72094.1"/>
    </source>
</evidence>
<evidence type="ECO:0000259" key="1">
    <source>
        <dbReference type="Pfam" id="PF12674"/>
    </source>
</evidence>
<dbReference type="EMBL" id="FRBD01000010">
    <property type="protein sequence ID" value="SHK72094.1"/>
    <property type="molecule type" value="Genomic_DNA"/>
</dbReference>
<evidence type="ECO:0000313" key="3">
    <source>
        <dbReference type="Proteomes" id="UP000184130"/>
    </source>
</evidence>
<sequence>MEKEIKFCQSCGMPLTNEVLGTNADGSKSEEYCIYCYKDGAFTGDFTMEEMADFCAQFVDEFNKNTGQSLTREEYKQQLLKYFPNLKRWQLPADELPHATSPLKKQLIEEINALGIKDMPKITNLFVLQGSFVNMSYKVNGNSVKFLDDSASYWGTQVEKGDGRCFGIACDEHYILVSEYGKDGADAKLVVLKNRD</sequence>
<dbReference type="InterPro" id="IPR025868">
    <property type="entry name" value="Zn_ribbon_dom_put"/>
</dbReference>
<name>A0A1M6USG0_XYLRU</name>
<accession>A0A1M6USG0</accession>
<dbReference type="Pfam" id="PF12674">
    <property type="entry name" value="Zn_ribbon_2"/>
    <property type="match status" value="1"/>
</dbReference>
<dbReference type="OrthoDB" id="9801008at2"/>
<dbReference type="AlphaFoldDB" id="A0A1M6USG0"/>
<gene>
    <name evidence="2" type="ORF">SAMN05216463_11094</name>
</gene>
<reference evidence="2 3" key="1">
    <citation type="submission" date="2016-11" db="EMBL/GenBank/DDBJ databases">
        <authorList>
            <person name="Jaros S."/>
            <person name="Januszkiewicz K."/>
            <person name="Wedrychowicz H."/>
        </authorList>
    </citation>
    <scope>NUCLEOTIDE SEQUENCE [LARGE SCALE GENOMIC DNA]</scope>
    <source>
        <strain evidence="2 3">KHT3</strain>
    </source>
</reference>
<organism evidence="2 3">
    <name type="scientific">Xylanibacter ruminicola</name>
    <name type="common">Prevotella ruminicola</name>
    <dbReference type="NCBI Taxonomy" id="839"/>
    <lineage>
        <taxon>Bacteria</taxon>
        <taxon>Pseudomonadati</taxon>
        <taxon>Bacteroidota</taxon>
        <taxon>Bacteroidia</taxon>
        <taxon>Bacteroidales</taxon>
        <taxon>Prevotellaceae</taxon>
        <taxon>Xylanibacter</taxon>
    </lineage>
</organism>
<dbReference type="Proteomes" id="UP000184130">
    <property type="component" value="Unassembled WGS sequence"/>
</dbReference>
<dbReference type="RefSeq" id="WP_073207979.1">
    <property type="nucleotide sequence ID" value="NZ_FRBD01000010.1"/>
</dbReference>
<feature type="domain" description="Putative zinc ribbon" evidence="1">
    <location>
        <begin position="7"/>
        <end position="90"/>
    </location>
</feature>